<sequence length="409" mass="43549">MKSWVWRLTALLAMVLLAACGNSTQPQAESIGHVFLIVLENKSYDLSFGSDTAAPYLGKTLPAQGLLLENYYATSHASLGNYVSLISGQGANAQTQADCPVFTYSFNLGIDSDGQIRGSSCLYPVTVPNLADQLRAAGLSWKAYQEDMGNDPSRYDPALAASSARPYGPRRCGHAAVGEQDHTQAATATDQYAMRHNPFMYFRSVIDDQAYCDEHVVNLADAFAQDLKSVDRTPAFSFITPNLCSDGHDANCADGSVGGLTGIDRFLSEWVPKILASPAFQKDGLLIITYDESSNQVSNPADAEACCGESGTAYQLLLQPGIVGPGGGRVGAVLISPFIKAGSVSTRRYNHYSLLRSVEEIFGLAYLGHAKDGDVANAVSSCDDGQQPCGFGADVYTARTPKLPARPAG</sequence>
<proteinExistence type="predicted"/>
<dbReference type="OrthoDB" id="9770871at2"/>
<dbReference type="EMBL" id="FOFS01000015">
    <property type="protein sequence ID" value="SER06319.1"/>
    <property type="molecule type" value="Genomic_DNA"/>
</dbReference>
<evidence type="ECO:0000256" key="1">
    <source>
        <dbReference type="ARBA" id="ARBA00022801"/>
    </source>
</evidence>
<dbReference type="Gene3D" id="3.40.720.10">
    <property type="entry name" value="Alkaline Phosphatase, subunit A"/>
    <property type="match status" value="1"/>
</dbReference>
<keyword evidence="1" id="KW-0378">Hydrolase</keyword>
<dbReference type="RefSeq" id="WP_093288983.1">
    <property type="nucleotide sequence ID" value="NZ_FOFS01000015.1"/>
</dbReference>
<dbReference type="GO" id="GO:0009395">
    <property type="term" value="P:phospholipid catabolic process"/>
    <property type="evidence" value="ECO:0007669"/>
    <property type="project" value="TreeGrafter"/>
</dbReference>
<protein>
    <submittedName>
        <fullName evidence="3">Phosphoesterase family protein</fullName>
    </submittedName>
</protein>
<accession>A0A1H9L4Z0</accession>
<evidence type="ECO:0000256" key="2">
    <source>
        <dbReference type="SAM" id="SignalP"/>
    </source>
</evidence>
<organism evidence="3 4">
    <name type="scientific">Solimonas aquatica</name>
    <dbReference type="NCBI Taxonomy" id="489703"/>
    <lineage>
        <taxon>Bacteria</taxon>
        <taxon>Pseudomonadati</taxon>
        <taxon>Pseudomonadota</taxon>
        <taxon>Gammaproteobacteria</taxon>
        <taxon>Nevskiales</taxon>
        <taxon>Nevskiaceae</taxon>
        <taxon>Solimonas</taxon>
    </lineage>
</organism>
<keyword evidence="2" id="KW-0732">Signal</keyword>
<evidence type="ECO:0000313" key="3">
    <source>
        <dbReference type="EMBL" id="SER06319.1"/>
    </source>
</evidence>
<dbReference type="PANTHER" id="PTHR31956">
    <property type="entry name" value="NON-SPECIFIC PHOSPHOLIPASE C4-RELATED"/>
    <property type="match status" value="1"/>
</dbReference>
<reference evidence="3 4" key="1">
    <citation type="submission" date="2016-10" db="EMBL/GenBank/DDBJ databases">
        <authorList>
            <person name="de Groot N.N."/>
        </authorList>
    </citation>
    <scope>NUCLEOTIDE SEQUENCE [LARGE SCALE GENOMIC DNA]</scope>
    <source>
        <strain evidence="3 4">DSM 25927</strain>
    </source>
</reference>
<feature type="signal peptide" evidence="2">
    <location>
        <begin position="1"/>
        <end position="28"/>
    </location>
</feature>
<evidence type="ECO:0000313" key="4">
    <source>
        <dbReference type="Proteomes" id="UP000199233"/>
    </source>
</evidence>
<dbReference type="InterPro" id="IPR017850">
    <property type="entry name" value="Alkaline_phosphatase_core_sf"/>
</dbReference>
<keyword evidence="4" id="KW-1185">Reference proteome</keyword>
<dbReference type="PROSITE" id="PS51257">
    <property type="entry name" value="PROKAR_LIPOPROTEIN"/>
    <property type="match status" value="1"/>
</dbReference>
<dbReference type="Proteomes" id="UP000199233">
    <property type="component" value="Unassembled WGS sequence"/>
</dbReference>
<gene>
    <name evidence="3" type="ORF">SAMN04488038_1159</name>
</gene>
<dbReference type="AlphaFoldDB" id="A0A1H9L4Z0"/>
<dbReference type="Pfam" id="PF04185">
    <property type="entry name" value="Phosphoesterase"/>
    <property type="match status" value="1"/>
</dbReference>
<dbReference type="InterPro" id="IPR007312">
    <property type="entry name" value="Phosphoesterase"/>
</dbReference>
<dbReference type="PANTHER" id="PTHR31956:SF8">
    <property type="entry name" value="ACID PHOSPHATASE PHOA (AFU_ORTHOLOGUE AFUA_1G03570)"/>
    <property type="match status" value="1"/>
</dbReference>
<dbReference type="GO" id="GO:0016788">
    <property type="term" value="F:hydrolase activity, acting on ester bonds"/>
    <property type="evidence" value="ECO:0007669"/>
    <property type="project" value="InterPro"/>
</dbReference>
<name>A0A1H9L4Z0_9GAMM</name>
<feature type="chain" id="PRO_5011778001" evidence="2">
    <location>
        <begin position="29"/>
        <end position="409"/>
    </location>
</feature>
<dbReference type="STRING" id="489703.SAMN04488038_1159"/>
<dbReference type="SUPFAM" id="SSF53649">
    <property type="entry name" value="Alkaline phosphatase-like"/>
    <property type="match status" value="1"/>
</dbReference>